<feature type="compositionally biased region" description="Basic and acidic residues" evidence="1">
    <location>
        <begin position="605"/>
        <end position="621"/>
    </location>
</feature>
<dbReference type="Proteomes" id="UP000029445">
    <property type="component" value="Chromosome 10"/>
</dbReference>
<dbReference type="RefSeq" id="XP_062884305.1">
    <property type="nucleotide sequence ID" value="XM_063028350.1"/>
</dbReference>
<feature type="compositionally biased region" description="Low complexity" evidence="1">
    <location>
        <begin position="245"/>
        <end position="255"/>
    </location>
</feature>
<gene>
    <name evidence="2" type="ORF">CNBG_4407</name>
</gene>
<feature type="compositionally biased region" description="Polar residues" evidence="1">
    <location>
        <begin position="637"/>
        <end position="654"/>
    </location>
</feature>
<feature type="region of interest" description="Disordered" evidence="1">
    <location>
        <begin position="125"/>
        <end position="150"/>
    </location>
</feature>
<feature type="compositionally biased region" description="Low complexity" evidence="1">
    <location>
        <begin position="555"/>
        <end position="570"/>
    </location>
</feature>
<proteinExistence type="predicted"/>
<organism evidence="2 3">
    <name type="scientific">Cryptococcus deuterogattii (strain R265)</name>
    <name type="common">Cryptococcus gattii VGII (strain R265)</name>
    <dbReference type="NCBI Taxonomy" id="294750"/>
    <lineage>
        <taxon>Eukaryota</taxon>
        <taxon>Fungi</taxon>
        <taxon>Dikarya</taxon>
        <taxon>Basidiomycota</taxon>
        <taxon>Agaricomycotina</taxon>
        <taxon>Tremellomycetes</taxon>
        <taxon>Tremellales</taxon>
        <taxon>Cryptococcaceae</taxon>
        <taxon>Cryptococcus</taxon>
        <taxon>Cryptococcus gattii species complex</taxon>
    </lineage>
</organism>
<dbReference type="KEGG" id="cdeu:CNBG_4407"/>
<feature type="compositionally biased region" description="Polar residues" evidence="1">
    <location>
        <begin position="286"/>
        <end position="297"/>
    </location>
</feature>
<feature type="region of interest" description="Disordered" evidence="1">
    <location>
        <begin position="343"/>
        <end position="369"/>
    </location>
</feature>
<dbReference type="VEuPathDB" id="FungiDB:CNBG_4407"/>
<name>A0A095CGR5_CRYD2</name>
<accession>A0A095CGR5</accession>
<evidence type="ECO:0000313" key="3">
    <source>
        <dbReference type="Proteomes" id="UP000029445"/>
    </source>
</evidence>
<protein>
    <submittedName>
        <fullName evidence="2">Uncharacterized protein</fullName>
    </submittedName>
</protein>
<dbReference type="EMBL" id="CP025768">
    <property type="protein sequence ID" value="KGB78569.1"/>
    <property type="molecule type" value="Genomic_DNA"/>
</dbReference>
<reference evidence="2 3" key="2">
    <citation type="journal article" date="2018" name="Proc. Natl. Acad. Sci.">
        <title>RNAi is a critical determinant of centromere evolution in closely related fungi.</title>
        <authorList>
            <person name="Yadav V."/>
            <person name="Sun S."/>
            <person name="Billmyre R.B."/>
            <person name="Thimmappa B.C."/>
            <person name="Shea T."/>
            <person name="Lintner R."/>
            <person name="Bakkeren G."/>
            <person name="Cuomo C.A."/>
            <person name="Heitman J."/>
            <person name="Sanyal K."/>
        </authorList>
    </citation>
    <scope>NUCLEOTIDE SEQUENCE [LARGE SCALE GENOMIC DNA]</scope>
    <source>
        <strain evidence="2 3">R265</strain>
    </source>
</reference>
<dbReference type="AlphaFoldDB" id="A0A095CGR5"/>
<feature type="region of interest" description="Disordered" evidence="1">
    <location>
        <begin position="226"/>
        <end position="297"/>
    </location>
</feature>
<feature type="compositionally biased region" description="Low complexity" evidence="1">
    <location>
        <begin position="740"/>
        <end position="749"/>
    </location>
</feature>
<feature type="compositionally biased region" description="Low complexity" evidence="1">
    <location>
        <begin position="125"/>
        <end position="145"/>
    </location>
</feature>
<feature type="region of interest" description="Disordered" evidence="1">
    <location>
        <begin position="38"/>
        <end position="98"/>
    </location>
</feature>
<feature type="region of interest" description="Disordered" evidence="1">
    <location>
        <begin position="387"/>
        <end position="410"/>
    </location>
</feature>
<dbReference type="GeneID" id="88180625"/>
<feature type="region of interest" description="Disordered" evidence="1">
    <location>
        <begin position="555"/>
        <end position="621"/>
    </location>
</feature>
<evidence type="ECO:0000313" key="2">
    <source>
        <dbReference type="EMBL" id="KGB78569.1"/>
    </source>
</evidence>
<feature type="region of interest" description="Disordered" evidence="1">
    <location>
        <begin position="426"/>
        <end position="445"/>
    </location>
</feature>
<feature type="compositionally biased region" description="Basic and acidic residues" evidence="1">
    <location>
        <begin position="235"/>
        <end position="244"/>
    </location>
</feature>
<feature type="region of interest" description="Disordered" evidence="1">
    <location>
        <begin position="730"/>
        <end position="755"/>
    </location>
</feature>
<feature type="region of interest" description="Disordered" evidence="1">
    <location>
        <begin position="635"/>
        <end position="678"/>
    </location>
</feature>
<reference evidence="2 3" key="1">
    <citation type="journal article" date="2011" name="MBio">
        <title>Genome variation in Cryptococcus gattii, an emerging pathogen of immunocompetent hosts.</title>
        <authorList>
            <person name="D'Souza C.A."/>
            <person name="Kronstad J.W."/>
            <person name="Taylor G."/>
            <person name="Warren R."/>
            <person name="Yuen M."/>
            <person name="Hu G."/>
            <person name="Jung W.H."/>
            <person name="Sham A."/>
            <person name="Kidd S.E."/>
            <person name="Tangen K."/>
            <person name="Lee N."/>
            <person name="Zeilmaker T."/>
            <person name="Sawkins J."/>
            <person name="McVicker G."/>
            <person name="Shah S."/>
            <person name="Gnerre S."/>
            <person name="Griggs A."/>
            <person name="Zeng Q."/>
            <person name="Bartlett K."/>
            <person name="Li W."/>
            <person name="Wang X."/>
            <person name="Heitman J."/>
            <person name="Stajich J.E."/>
            <person name="Fraser J.A."/>
            <person name="Meyer W."/>
            <person name="Carter D."/>
            <person name="Schein J."/>
            <person name="Krzywinski M."/>
            <person name="Kwon-Chung K.J."/>
            <person name="Varma A."/>
            <person name="Wang J."/>
            <person name="Brunham R."/>
            <person name="Fyfe M."/>
            <person name="Ouellette B.F."/>
            <person name="Siddiqui A."/>
            <person name="Marra M."/>
            <person name="Jones S."/>
            <person name="Holt R."/>
            <person name="Birren B.W."/>
            <person name="Galagan J.E."/>
            <person name="Cuomo C.A."/>
        </authorList>
    </citation>
    <scope>NUCLEOTIDE SEQUENCE [LARGE SCALE GENOMIC DNA]</scope>
    <source>
        <strain evidence="2 3">R265</strain>
    </source>
</reference>
<feature type="compositionally biased region" description="Low complexity" evidence="1">
    <location>
        <begin position="352"/>
        <end position="368"/>
    </location>
</feature>
<dbReference type="OrthoDB" id="2596526at2759"/>
<sequence length="793" mass="84971">MRRTQQSSTGLGIEDELSFGSDEDLIIDVGEIALPATVSDPVPNAKADKDKKSRFKFSGKKKSEDASVLASAQSQHNTREMRDTSRKREKKGKDGFGLASASLVLDPQMESVLDLTSGAAYYSAGSASGGSTPSLPSVTSGSITSSKKKGGFRNALKGLGMKNESEKSSLFATRQREKLDKLKQVQSIDSFSTGEYSMQPSVDLSLSTYSSRRTDTTMSSVYHHLTSTNAPGTKLRAEKEDSLHSKSTSVSSITPSRPPSYANNDRHPPASNNKSILEKFPEAPTTKRTIPLSNPSSLSFRAPSPFLNPALTSILLPSFPATPSSLQNIQILSTTVIRCTRSSSVEKERSSSLRNLAGGLGNGSSSSSKRPIWVSQQMVLTSFKVGGNTPVGSPNPEATPVIPSESGTDGAKTTAHLHIFSIPTVTPRSSLKSSTSPIKPSPPQPQVELERMMLKADSTAGFWEEDSGERKFVMRIGFGYGKGEEKEGEGVEWIVEMRNAEQLREWIQQIKSIAVVIRAEKEGHGHAIREAFSSGSARGDDLALALNMQRLTSSHSIMSRSASHRSGSTGTPVRSSVSSHTGQPPRKEDLPEAPTPSPAPVSNAEEVKEEAAKEESPMLLPDEIRGRLGRLDLQLYSPPTSVPNIQRASETSLSPAKLNQPIPAKLPPPTGAPPSIPEFAVPAPQEKEKKGLTEAEKIRLEAQASTPTPVASISVLAASSSTLQAPEQAADAQSIHSIPSVSSKTSTTGSRRRAAKKMALDIMSEFNESGMGDFEVEDEVPINEDRARAVRFA</sequence>
<feature type="compositionally biased region" description="Polar residues" evidence="1">
    <location>
        <begin position="571"/>
        <end position="582"/>
    </location>
</feature>
<evidence type="ECO:0000256" key="1">
    <source>
        <dbReference type="SAM" id="MobiDB-lite"/>
    </source>
</evidence>
<feature type="compositionally biased region" description="Basic and acidic residues" evidence="1">
    <location>
        <begin position="77"/>
        <end position="94"/>
    </location>
</feature>
<dbReference type="OMA" id="HSTREMR"/>
<dbReference type="HOGENOM" id="CLU_370138_0_0_1"/>
<feature type="compositionally biased region" description="Pro residues" evidence="1">
    <location>
        <begin position="664"/>
        <end position="676"/>
    </location>
</feature>
<feature type="compositionally biased region" description="Low complexity" evidence="1">
    <location>
        <begin position="426"/>
        <end position="438"/>
    </location>
</feature>
<keyword evidence="3" id="KW-1185">Reference proteome</keyword>